<dbReference type="AlphaFoldDB" id="A0A3A5MKG4"/>
<evidence type="ECO:0000313" key="3">
    <source>
        <dbReference type="EMBL" id="RJT84742.1"/>
    </source>
</evidence>
<sequence length="158" mass="16427">MPSRPSWTGRSPCCPERKLTVTQRARGIRRTTAPRRGSGAERGSQTIEALLILPVLFGIFFVIIQGAVWVHAGNIAQAAASSAYNAARLFEATPDDGIAAGNATATGSGMVLSGAVVTVGRTPTEVSVTVTGNAPTLVPGWNTAVERSVTGPVERWIG</sequence>
<evidence type="ECO:0000259" key="2">
    <source>
        <dbReference type="Pfam" id="PF07811"/>
    </source>
</evidence>
<evidence type="ECO:0000256" key="1">
    <source>
        <dbReference type="SAM" id="Phobius"/>
    </source>
</evidence>
<dbReference type="EMBL" id="QZVS01000097">
    <property type="protein sequence ID" value="RJT84742.1"/>
    <property type="molecule type" value="Genomic_DNA"/>
</dbReference>
<keyword evidence="1" id="KW-0472">Membrane</keyword>
<dbReference type="InterPro" id="IPR012495">
    <property type="entry name" value="TadE-like_dom"/>
</dbReference>
<keyword evidence="4" id="KW-1185">Reference proteome</keyword>
<comment type="caution">
    <text evidence="3">The sequence shown here is derived from an EMBL/GenBank/DDBJ whole genome shotgun (WGS) entry which is preliminary data.</text>
</comment>
<name>A0A3A5MKG4_9MICO</name>
<dbReference type="Proteomes" id="UP000272015">
    <property type="component" value="Unassembled WGS sequence"/>
</dbReference>
<reference evidence="3 4" key="1">
    <citation type="submission" date="2018-09" db="EMBL/GenBank/DDBJ databases">
        <title>Novel species of Cryobacterium.</title>
        <authorList>
            <person name="Liu Q."/>
            <person name="Xin Y.-H."/>
        </authorList>
    </citation>
    <scope>NUCLEOTIDE SEQUENCE [LARGE SCALE GENOMIC DNA]</scope>
    <source>
        <strain evidence="3 4">Hh39</strain>
    </source>
</reference>
<dbReference type="Pfam" id="PF07811">
    <property type="entry name" value="TadE"/>
    <property type="match status" value="1"/>
</dbReference>
<organism evidence="3 4">
    <name type="scientific">Cryobacterium melibiosiphilum</name>
    <dbReference type="NCBI Taxonomy" id="995039"/>
    <lineage>
        <taxon>Bacteria</taxon>
        <taxon>Bacillati</taxon>
        <taxon>Actinomycetota</taxon>
        <taxon>Actinomycetes</taxon>
        <taxon>Micrococcales</taxon>
        <taxon>Microbacteriaceae</taxon>
        <taxon>Cryobacterium</taxon>
    </lineage>
</organism>
<feature type="domain" description="TadE-like" evidence="2">
    <location>
        <begin position="43"/>
        <end position="83"/>
    </location>
</feature>
<feature type="transmembrane region" description="Helical" evidence="1">
    <location>
        <begin position="50"/>
        <end position="72"/>
    </location>
</feature>
<accession>A0A3A5MKG4</accession>
<protein>
    <submittedName>
        <fullName evidence="3">Pilus assembly protein</fullName>
    </submittedName>
</protein>
<gene>
    <name evidence="3" type="ORF">D6T64_21600</name>
</gene>
<keyword evidence="1" id="KW-1133">Transmembrane helix</keyword>
<evidence type="ECO:0000313" key="4">
    <source>
        <dbReference type="Proteomes" id="UP000272015"/>
    </source>
</evidence>
<keyword evidence="1" id="KW-0812">Transmembrane</keyword>
<proteinExistence type="predicted"/>